<protein>
    <recommendedName>
        <fullName evidence="1">Amidase domain-containing protein</fullName>
    </recommendedName>
</protein>
<dbReference type="InterPro" id="IPR023631">
    <property type="entry name" value="Amidase_dom"/>
</dbReference>
<accession>X1NEI8</accession>
<name>X1NEI8_9ZZZZ</name>
<evidence type="ECO:0000313" key="2">
    <source>
        <dbReference type="EMBL" id="GAI41998.1"/>
    </source>
</evidence>
<dbReference type="GO" id="GO:0003824">
    <property type="term" value="F:catalytic activity"/>
    <property type="evidence" value="ECO:0007669"/>
    <property type="project" value="InterPro"/>
</dbReference>
<dbReference type="InterPro" id="IPR036928">
    <property type="entry name" value="AS_sf"/>
</dbReference>
<dbReference type="PANTHER" id="PTHR11895">
    <property type="entry name" value="TRANSAMIDASE"/>
    <property type="match status" value="1"/>
</dbReference>
<evidence type="ECO:0000259" key="1">
    <source>
        <dbReference type="Pfam" id="PF01425"/>
    </source>
</evidence>
<organism evidence="2">
    <name type="scientific">marine sediment metagenome</name>
    <dbReference type="NCBI Taxonomy" id="412755"/>
    <lineage>
        <taxon>unclassified sequences</taxon>
        <taxon>metagenomes</taxon>
        <taxon>ecological metagenomes</taxon>
    </lineage>
</organism>
<dbReference type="Pfam" id="PF01425">
    <property type="entry name" value="Amidase"/>
    <property type="match status" value="1"/>
</dbReference>
<dbReference type="InterPro" id="IPR000120">
    <property type="entry name" value="Amidase"/>
</dbReference>
<comment type="caution">
    <text evidence="2">The sequence shown here is derived from an EMBL/GenBank/DDBJ whole genome shotgun (WGS) entry which is preliminary data.</text>
</comment>
<dbReference type="AlphaFoldDB" id="X1NEI8"/>
<feature type="domain" description="Amidase" evidence="1">
    <location>
        <begin position="1"/>
        <end position="126"/>
    </location>
</feature>
<reference evidence="2" key="1">
    <citation type="journal article" date="2014" name="Front. Microbiol.">
        <title>High frequency of phylogenetically diverse reductive dehalogenase-homologous genes in deep subseafloor sedimentary metagenomes.</title>
        <authorList>
            <person name="Kawai M."/>
            <person name="Futagami T."/>
            <person name="Toyoda A."/>
            <person name="Takaki Y."/>
            <person name="Nishi S."/>
            <person name="Hori S."/>
            <person name="Arai W."/>
            <person name="Tsubouchi T."/>
            <person name="Morono Y."/>
            <person name="Uchiyama I."/>
            <person name="Ito T."/>
            <person name="Fujiyama A."/>
            <person name="Inagaki F."/>
            <person name="Takami H."/>
        </authorList>
    </citation>
    <scope>NUCLEOTIDE SEQUENCE</scope>
    <source>
        <strain evidence="2">Expedition CK06-06</strain>
    </source>
</reference>
<dbReference type="Gene3D" id="3.90.1300.10">
    <property type="entry name" value="Amidase signature (AS) domain"/>
    <property type="match status" value="1"/>
</dbReference>
<gene>
    <name evidence="2" type="ORF">S06H3_50279</name>
</gene>
<dbReference type="PANTHER" id="PTHR11895:SF151">
    <property type="entry name" value="GLUTAMYL-TRNA(GLN) AMIDOTRANSFERASE SUBUNIT A"/>
    <property type="match status" value="1"/>
</dbReference>
<sequence length="148" mass="16164">VAAGEAACSLGSDTGGSIRQPASLCGVVGFKPTYGMVSRYGLVAFASSLDQIGPITRDVEDCAAMLNIICGHDRKDSTSINVEVPDYKSFLKADIKDMRIGVPKELMVEGIDREVKEAVYRIIAYLLQPPIFNNLLWVFSGTEHLFKY</sequence>
<dbReference type="EMBL" id="BARV01031822">
    <property type="protein sequence ID" value="GAI41998.1"/>
    <property type="molecule type" value="Genomic_DNA"/>
</dbReference>
<feature type="non-terminal residue" evidence="2">
    <location>
        <position position="1"/>
    </location>
</feature>
<dbReference type="SUPFAM" id="SSF75304">
    <property type="entry name" value="Amidase signature (AS) enzymes"/>
    <property type="match status" value="1"/>
</dbReference>
<proteinExistence type="predicted"/>